<evidence type="ECO:0000313" key="3">
    <source>
        <dbReference type="EMBL" id="EBA07703.1"/>
    </source>
</evidence>
<evidence type="ECO:0000313" key="4">
    <source>
        <dbReference type="Proteomes" id="UP000005713"/>
    </source>
</evidence>
<dbReference type="AlphaFoldDB" id="A3K5A2"/>
<evidence type="ECO:0000256" key="2">
    <source>
        <dbReference type="SAM" id="SignalP"/>
    </source>
</evidence>
<feature type="signal peptide" evidence="2">
    <location>
        <begin position="1"/>
        <end position="19"/>
    </location>
</feature>
<keyword evidence="4" id="KW-1185">Reference proteome</keyword>
<feature type="compositionally biased region" description="Pro residues" evidence="1">
    <location>
        <begin position="84"/>
        <end position="93"/>
    </location>
</feature>
<gene>
    <name evidence="3" type="ORF">SSE37_13993</name>
</gene>
<sequence length="114" mass="12393">MTVRGFRFFMGGMLACLLAAGCEPEVGTAGQIEVDGVRYTVSFSKSYKQKTWYYVDLPGRPKVSCGEQPSDCEQVIRDYLDNPEGPPQPPPPPDAEDPPGTGDVEPEVEPGRDA</sequence>
<evidence type="ECO:0008006" key="5">
    <source>
        <dbReference type="Google" id="ProtNLM"/>
    </source>
</evidence>
<dbReference type="EMBL" id="AAYA01000008">
    <property type="protein sequence ID" value="EBA07703.1"/>
    <property type="molecule type" value="Genomic_DNA"/>
</dbReference>
<dbReference type="OrthoDB" id="9901898at2"/>
<dbReference type="Proteomes" id="UP000005713">
    <property type="component" value="Unassembled WGS sequence"/>
</dbReference>
<keyword evidence="2" id="KW-0732">Signal</keyword>
<accession>A3K5A2</accession>
<evidence type="ECO:0000256" key="1">
    <source>
        <dbReference type="SAM" id="MobiDB-lite"/>
    </source>
</evidence>
<feature type="chain" id="PRO_5002654884" description="Lipoprotein" evidence="2">
    <location>
        <begin position="20"/>
        <end position="114"/>
    </location>
</feature>
<dbReference type="PROSITE" id="PS51257">
    <property type="entry name" value="PROKAR_LIPOPROTEIN"/>
    <property type="match status" value="1"/>
</dbReference>
<proteinExistence type="predicted"/>
<protein>
    <recommendedName>
        <fullName evidence="5">Lipoprotein</fullName>
    </recommendedName>
</protein>
<dbReference type="RefSeq" id="WP_005860136.1">
    <property type="nucleotide sequence ID" value="NZ_AAYA01000008.1"/>
</dbReference>
<organism evidence="3 4">
    <name type="scientific">Sagittula stellata (strain ATCC 700073 / DSM 11524 / E-37)</name>
    <dbReference type="NCBI Taxonomy" id="388399"/>
    <lineage>
        <taxon>Bacteria</taxon>
        <taxon>Pseudomonadati</taxon>
        <taxon>Pseudomonadota</taxon>
        <taxon>Alphaproteobacteria</taxon>
        <taxon>Rhodobacterales</taxon>
        <taxon>Roseobacteraceae</taxon>
        <taxon>Sagittula</taxon>
    </lineage>
</organism>
<reference evidence="3 4" key="1">
    <citation type="submission" date="2006-06" db="EMBL/GenBank/DDBJ databases">
        <authorList>
            <person name="Moran M.A."/>
            <person name="Ferriera S."/>
            <person name="Johnson J."/>
            <person name="Kravitz S."/>
            <person name="Beeson K."/>
            <person name="Sutton G."/>
            <person name="Rogers Y.-H."/>
            <person name="Friedman R."/>
            <person name="Frazier M."/>
            <person name="Venter J.C."/>
        </authorList>
    </citation>
    <scope>NUCLEOTIDE SEQUENCE [LARGE SCALE GENOMIC DNA]</scope>
    <source>
        <strain evidence="3 4">E-37</strain>
    </source>
</reference>
<feature type="region of interest" description="Disordered" evidence="1">
    <location>
        <begin position="78"/>
        <end position="114"/>
    </location>
</feature>
<name>A3K5A2_SAGS3</name>
<comment type="caution">
    <text evidence="3">The sequence shown here is derived from an EMBL/GenBank/DDBJ whole genome shotgun (WGS) entry which is preliminary data.</text>
</comment>